<evidence type="ECO:0000313" key="1">
    <source>
        <dbReference type="EMBL" id="KAF5376215.1"/>
    </source>
</evidence>
<accession>A0A8H5H4E0</accession>
<name>A0A8H5H4E0_9AGAR</name>
<keyword evidence="2" id="KW-1185">Reference proteome</keyword>
<evidence type="ECO:0000313" key="2">
    <source>
        <dbReference type="Proteomes" id="UP000565441"/>
    </source>
</evidence>
<proteinExistence type="predicted"/>
<dbReference type="EMBL" id="JAACJP010000029">
    <property type="protein sequence ID" value="KAF5376215.1"/>
    <property type="molecule type" value="Genomic_DNA"/>
</dbReference>
<dbReference type="AlphaFoldDB" id="A0A8H5H4E0"/>
<protein>
    <submittedName>
        <fullName evidence="1">Uncharacterized protein</fullName>
    </submittedName>
</protein>
<organism evidence="1 2">
    <name type="scientific">Tricholomella constricta</name>
    <dbReference type="NCBI Taxonomy" id="117010"/>
    <lineage>
        <taxon>Eukaryota</taxon>
        <taxon>Fungi</taxon>
        <taxon>Dikarya</taxon>
        <taxon>Basidiomycota</taxon>
        <taxon>Agaricomycotina</taxon>
        <taxon>Agaricomycetes</taxon>
        <taxon>Agaricomycetidae</taxon>
        <taxon>Agaricales</taxon>
        <taxon>Tricholomatineae</taxon>
        <taxon>Lyophyllaceae</taxon>
        <taxon>Tricholomella</taxon>
    </lineage>
</organism>
<comment type="caution">
    <text evidence="1">The sequence shown here is derived from an EMBL/GenBank/DDBJ whole genome shotgun (WGS) entry which is preliminary data.</text>
</comment>
<sequence>MVAEWSILVMTWFEHSHSSGAAAKMLWNDKSMPNLRAQFDVERSRFPPLGLLISERIMLSTPGKAPGVRLNPLHTFRFGDPEYPGPAIRSAACEWWKLHET</sequence>
<reference evidence="1 2" key="1">
    <citation type="journal article" date="2020" name="ISME J.">
        <title>Uncovering the hidden diversity of litter-decomposition mechanisms in mushroom-forming fungi.</title>
        <authorList>
            <person name="Floudas D."/>
            <person name="Bentzer J."/>
            <person name="Ahren D."/>
            <person name="Johansson T."/>
            <person name="Persson P."/>
            <person name="Tunlid A."/>
        </authorList>
    </citation>
    <scope>NUCLEOTIDE SEQUENCE [LARGE SCALE GENOMIC DNA]</scope>
    <source>
        <strain evidence="1 2">CBS 661.87</strain>
    </source>
</reference>
<dbReference type="Proteomes" id="UP000565441">
    <property type="component" value="Unassembled WGS sequence"/>
</dbReference>
<gene>
    <name evidence="1" type="ORF">D9615_008503</name>
</gene>